<feature type="domain" description="2-oxoacid dehydrogenase acyltransferase catalytic" evidence="1">
    <location>
        <begin position="177"/>
        <end position="259"/>
    </location>
</feature>
<accession>A0ABP6P5X1</accession>
<dbReference type="PANTHER" id="PTHR23151:SF90">
    <property type="entry name" value="DIHYDROLIPOYLLYSINE-RESIDUE ACETYLTRANSFERASE COMPONENT OF PYRUVATE DEHYDROGENASE COMPLEX, MITOCHONDRIAL-RELATED"/>
    <property type="match status" value="1"/>
</dbReference>
<keyword evidence="3" id="KW-1185">Reference proteome</keyword>
<feature type="domain" description="2-oxoacid dehydrogenase acyltransferase catalytic" evidence="1">
    <location>
        <begin position="31"/>
        <end position="133"/>
    </location>
</feature>
<dbReference type="InterPro" id="IPR001078">
    <property type="entry name" value="2-oxoacid_DH_actylTfrase"/>
</dbReference>
<dbReference type="EMBL" id="BAAAVV010000004">
    <property type="protein sequence ID" value="GAA3168742.1"/>
    <property type="molecule type" value="Genomic_DNA"/>
</dbReference>
<proteinExistence type="predicted"/>
<organism evidence="2 3">
    <name type="scientific">Blastococcus jejuensis</name>
    <dbReference type="NCBI Taxonomy" id="351224"/>
    <lineage>
        <taxon>Bacteria</taxon>
        <taxon>Bacillati</taxon>
        <taxon>Actinomycetota</taxon>
        <taxon>Actinomycetes</taxon>
        <taxon>Geodermatophilales</taxon>
        <taxon>Geodermatophilaceae</taxon>
        <taxon>Blastococcus</taxon>
    </lineage>
</organism>
<comment type="caution">
    <text evidence="2">The sequence shown here is derived from an EMBL/GenBank/DDBJ whole genome shotgun (WGS) entry which is preliminary data.</text>
</comment>
<sequence>MGVTPRGRGVDVRPFPSNRRLVTAAVRAGRRIMPMHGLVDVDVTEARRLLAGHEPPLSMTAFVVASVARAAAAHPEVHAYRDWRGRLVRHRHVDVQTLVEVETRQGPFGLVQVVRDADIRSARSISAELRAVKDSPERATTGASLRRLVPLAGHVPGLFRAMYAVMRRSVRVHRATGTVQVTAVGMFGGGGGFALSPPTLASLTVVVGGLSRRPRVVGEDVGIRDVLDLTVTIDHDVVDGAPAARFVADLRRRMEDPAAVAGAIRG</sequence>
<dbReference type="SUPFAM" id="SSF52777">
    <property type="entry name" value="CoA-dependent acyltransferases"/>
    <property type="match status" value="1"/>
</dbReference>
<evidence type="ECO:0000313" key="3">
    <source>
        <dbReference type="Proteomes" id="UP001499924"/>
    </source>
</evidence>
<dbReference type="InterPro" id="IPR023213">
    <property type="entry name" value="CAT-like_dom_sf"/>
</dbReference>
<dbReference type="InterPro" id="IPR045257">
    <property type="entry name" value="E2/Pdx1"/>
</dbReference>
<gene>
    <name evidence="2" type="ORF">GCM10010531_22120</name>
</gene>
<dbReference type="Gene3D" id="3.30.559.10">
    <property type="entry name" value="Chloramphenicol acetyltransferase-like domain"/>
    <property type="match status" value="1"/>
</dbReference>
<evidence type="ECO:0000313" key="2">
    <source>
        <dbReference type="EMBL" id="GAA3168742.1"/>
    </source>
</evidence>
<evidence type="ECO:0000259" key="1">
    <source>
        <dbReference type="Pfam" id="PF00198"/>
    </source>
</evidence>
<dbReference type="PANTHER" id="PTHR23151">
    <property type="entry name" value="DIHYDROLIPOAMIDE ACETYL/SUCCINYL-TRANSFERASE-RELATED"/>
    <property type="match status" value="1"/>
</dbReference>
<protein>
    <recommendedName>
        <fullName evidence="1">2-oxoacid dehydrogenase acyltransferase catalytic domain-containing protein</fullName>
    </recommendedName>
</protein>
<dbReference type="Pfam" id="PF00198">
    <property type="entry name" value="2-oxoacid_dh"/>
    <property type="match status" value="2"/>
</dbReference>
<name>A0ABP6P5X1_9ACTN</name>
<reference evidence="3" key="1">
    <citation type="journal article" date="2019" name="Int. J. Syst. Evol. Microbiol.">
        <title>The Global Catalogue of Microorganisms (GCM) 10K type strain sequencing project: providing services to taxonomists for standard genome sequencing and annotation.</title>
        <authorList>
            <consortium name="The Broad Institute Genomics Platform"/>
            <consortium name="The Broad Institute Genome Sequencing Center for Infectious Disease"/>
            <person name="Wu L."/>
            <person name="Ma J."/>
        </authorList>
    </citation>
    <scope>NUCLEOTIDE SEQUENCE [LARGE SCALE GENOMIC DNA]</scope>
    <source>
        <strain evidence="3">JCM 15614</strain>
    </source>
</reference>
<dbReference type="Proteomes" id="UP001499924">
    <property type="component" value="Unassembled WGS sequence"/>
</dbReference>